<dbReference type="Proteomes" id="UP000639606">
    <property type="component" value="Unassembled WGS sequence"/>
</dbReference>
<reference evidence="1" key="1">
    <citation type="journal article" date="2014" name="Int. J. Syst. Evol. Microbiol.">
        <title>Complete genome sequence of Corynebacterium casei LMG S-19264T (=DSM 44701T), isolated from a smear-ripened cheese.</title>
        <authorList>
            <consortium name="US DOE Joint Genome Institute (JGI-PGF)"/>
            <person name="Walter F."/>
            <person name="Albersmeier A."/>
            <person name="Kalinowski J."/>
            <person name="Ruckert C."/>
        </authorList>
    </citation>
    <scope>NUCLEOTIDE SEQUENCE</scope>
    <source>
        <strain evidence="1">JCM 3313</strain>
    </source>
</reference>
<name>A0A918AIQ3_9PSEU</name>
<dbReference type="InterPro" id="IPR049709">
    <property type="entry name" value="IniB-like_N"/>
</dbReference>
<dbReference type="AlphaFoldDB" id="A0A918AIQ3"/>
<keyword evidence="2" id="KW-1185">Reference proteome</keyword>
<sequence length="297" mass="29293">MGTSPNTLHDFVLELLSDPKALEAFQVDAEGSLAAAGLSDISALDVQEVIPLVLDYAPTAGLPALDGVVLNDLPLDVVEDGTAGAITQLQAVAQQLSLAGVPSTSDVNLAVAGALTADANGLDAFGGLSSWGLVDAVASVDATVAGDFSAVGDVTDTLDGTLHTTTGQVDDLADTATAAAHGAVASVGGVTGPLPGTEGLTSHVFGTVDTLNGVVDGVTGDLTGNLGVDQTLGHVTSHVTSHVTEVTSAAPVAPVVDTVAEVANHTGVDDVVGHVTGKVDALDVPVVDSLGVDDLLF</sequence>
<gene>
    <name evidence="1" type="ORF">GCM10010185_01090</name>
</gene>
<reference evidence="1" key="2">
    <citation type="submission" date="2020-09" db="EMBL/GenBank/DDBJ databases">
        <authorList>
            <person name="Sun Q."/>
            <person name="Ohkuma M."/>
        </authorList>
    </citation>
    <scope>NUCLEOTIDE SEQUENCE</scope>
    <source>
        <strain evidence="1">JCM 3313</strain>
    </source>
</reference>
<evidence type="ECO:0000313" key="1">
    <source>
        <dbReference type="EMBL" id="GGP34309.1"/>
    </source>
</evidence>
<dbReference type="RefSeq" id="WP_189221036.1">
    <property type="nucleotide sequence ID" value="NZ_BMRG01000001.1"/>
</dbReference>
<accession>A0A918AIQ3</accession>
<organism evidence="1 2">
    <name type="scientific">Saccharothrix coeruleofusca</name>
    <dbReference type="NCBI Taxonomy" id="33919"/>
    <lineage>
        <taxon>Bacteria</taxon>
        <taxon>Bacillati</taxon>
        <taxon>Actinomycetota</taxon>
        <taxon>Actinomycetes</taxon>
        <taxon>Pseudonocardiales</taxon>
        <taxon>Pseudonocardiaceae</taxon>
        <taxon>Saccharothrix</taxon>
    </lineage>
</organism>
<dbReference type="EMBL" id="BMRG01000001">
    <property type="protein sequence ID" value="GGP34309.1"/>
    <property type="molecule type" value="Genomic_DNA"/>
</dbReference>
<protein>
    <submittedName>
        <fullName evidence="1">Uncharacterized protein</fullName>
    </submittedName>
</protein>
<evidence type="ECO:0000313" key="2">
    <source>
        <dbReference type="Proteomes" id="UP000639606"/>
    </source>
</evidence>
<comment type="caution">
    <text evidence="1">The sequence shown here is derived from an EMBL/GenBank/DDBJ whole genome shotgun (WGS) entry which is preliminary data.</text>
</comment>
<dbReference type="NCBIfam" id="NF038175">
    <property type="entry name" value="IniB_NTERM"/>
    <property type="match status" value="1"/>
</dbReference>
<proteinExistence type="predicted"/>